<organism evidence="2 3">
    <name type="scientific">Escherichia phage vB_EcoM_Goslar</name>
    <dbReference type="NCBI Taxonomy" id="2502409"/>
    <lineage>
        <taxon>Viruses</taxon>
        <taxon>Duplodnaviria</taxon>
        <taxon>Heunggongvirae</taxon>
        <taxon>Uroviricota</taxon>
        <taxon>Caudoviricetes</taxon>
        <taxon>Chimalliviridae</taxon>
        <taxon>Goslarvirus</taxon>
        <taxon>Goslarvirus goslar</taxon>
    </lineage>
</organism>
<sequence>MRLKNSTPRAIFTGFKEGLTTDPVTAPEITPIHLPYVFIQGGRGKEDTLLLTGDALSTVYGEDMLNYRSKYASPATLIARQAASTGSAIFTKRLVAPDATAARIRIGVEVVADKLVVYQRNADGSFVKDTLGNKIPDGDKTVDGLKMRWVVNHDKDAETPNAFGKDEVVLGQLTATGGAQSNYYPILDGLVSWRGAEGDNIGIRLEAPTALSSNPTRTDIIERIGAFLYRIQFVERKSSRTAPTVIRTISGMEQETFALQEGVIQPDDETDLSFGKVVVDAYEYNETGNTPIFAPMDQMHLYQKNIDDVVKMLYESERKVNNDLLTDVEFVEGQMNIFTGVDYNGIPYQTIEVLDADQGGAIFDGTSTFYAIDGSDGDVNWDTFDALAKQQFESFGNMGEDLEDMAFYPFSIVYDIGYKVDTKKAMANVLSLRPDVMIIASTHTWKGVELNVDEESSMGAMLRNYYRLHPESVLYNTPACRAAVFMQYGESIEAPSLGKVPLTLEVANKLATYMGASDGVIRGTRIDNNPGNVVTTMRKINKTYRNATVRDRDWENGLNYVQTYNRNSNFFPAWGTIYNNDRSVWRSLINVIIGCDLTRVCYRLWAETTGTTGMDETLFLKLMGERFLEYTTGRYNDHVTVKGRFYLDKEDGYNGFSYHGDISLIGDPGMTVGTFTITGLRRNTEAAEAA</sequence>
<reference evidence="2 3" key="1">
    <citation type="submission" date="2018-12" db="EMBL/GenBank/DDBJ databases">
        <title>Still something new to discover - new insights into E. coli phage diversity and taxonomy.</title>
        <authorList>
            <person name="Korf I.H.E."/>
            <person name="Adriaennsens E."/>
            <person name="Dreiseikelmann B."/>
            <person name="Kropinski A."/>
            <person name="Nimtz M."/>
            <person name="Meier-Kolthoff J.P."/>
            <person name="Rohde M."/>
            <person name="van Raaij M."/>
            <person name="Wittmann J."/>
        </authorList>
    </citation>
    <scope>NUCLEOTIDE SEQUENCE [LARGE SCALE GENOMIC DNA]</scope>
</reference>
<dbReference type="Pfam" id="PF20961">
    <property type="entry name" value="phiKZ_gp29PR"/>
    <property type="match status" value="1"/>
</dbReference>
<dbReference type="EMBL" id="MK327938">
    <property type="protein sequence ID" value="QBO64009.1"/>
    <property type="molecule type" value="Genomic_DNA"/>
</dbReference>
<gene>
    <name evidence="2" type="ORF">Goslar_00217</name>
</gene>
<dbReference type="InterPro" id="IPR048712">
    <property type="entry name" value="Gp29_gp29PR"/>
</dbReference>
<name>A0A482GKT6_BPGOS</name>
<protein>
    <recommendedName>
        <fullName evidence="1">Tail sheath protein gp29 gp29PR domain-containing protein</fullName>
    </recommendedName>
</protein>
<accession>A0A482GKT6</accession>
<dbReference type="Proteomes" id="UP000294673">
    <property type="component" value="Segment"/>
</dbReference>
<evidence type="ECO:0000259" key="1">
    <source>
        <dbReference type="Pfam" id="PF20961"/>
    </source>
</evidence>
<keyword evidence="3" id="KW-1185">Reference proteome</keyword>
<evidence type="ECO:0000313" key="3">
    <source>
        <dbReference type="Proteomes" id="UP000294673"/>
    </source>
</evidence>
<organismHost>
    <name type="scientific">Escherichia coli</name>
    <dbReference type="NCBI Taxonomy" id="562"/>
</organismHost>
<proteinExistence type="predicted"/>
<feature type="domain" description="Tail sheath protein gp29 gp29PR" evidence="1">
    <location>
        <begin position="142"/>
        <end position="377"/>
    </location>
</feature>
<evidence type="ECO:0000313" key="2">
    <source>
        <dbReference type="EMBL" id="QBO64009.1"/>
    </source>
</evidence>